<dbReference type="Pfam" id="PF05649">
    <property type="entry name" value="Peptidase_M13_N"/>
    <property type="match status" value="1"/>
</dbReference>
<dbReference type="Proteomes" id="UP001075354">
    <property type="component" value="Chromosome 11"/>
</dbReference>
<evidence type="ECO:0000259" key="3">
    <source>
        <dbReference type="Pfam" id="PF05649"/>
    </source>
</evidence>
<comment type="caution">
    <text evidence="4">The sequence shown here is derived from an EMBL/GenBank/DDBJ whole genome shotgun (WGS) entry which is preliminary data.</text>
</comment>
<dbReference type="PANTHER" id="PTHR11733">
    <property type="entry name" value="ZINC METALLOPROTEASE FAMILY M13 NEPRILYSIN-RELATED"/>
    <property type="match status" value="1"/>
</dbReference>
<sequence length="500" mass="56318">MNVSADPCSDFYAFACGSGRVQGFNNQDDPQTAKRDVVKKQLITILSEPVTNETVLAYTKAKKLYKSCADTKHREQLGVEPAKKLLTSIGGWPLIDGVNACNSSRKCDLSELVVKVIDVGLISNHLVDVTVLPGISGSNKWTLHASRPSFNVGTPLAELLKNTFIPDYREKLKASAELLADNQKPISRTLDYEVAQIVDFEVTLNNISKNENPSKNFTVSELLSRFSFLPWMAIYNRYLLKGLSDYDVVTVDDPNYLDDVKEILKSTPNRTVINYVVGRSVLEGMLPFLNSEARILAEPYGLKNKSIEERCLGFVHESFPLLTTSMYVRQHIRKEVRDKVVEVVVNIIAEMKHILQNEAWLDEGSRRAFNTKLEKMTYIVGYPDELLNTALLNSHFGNVQISDDSLLENSISISKRMYSRMFAKFNTSVEKLDWDFPITWAPFEPESLLNAQYIHLNVSSHLAAMDITDKVSSQQSVMNSSQRAVKNALQLTWGYITARV</sequence>
<dbReference type="GO" id="GO:0004222">
    <property type="term" value="F:metalloendopeptidase activity"/>
    <property type="evidence" value="ECO:0007669"/>
    <property type="project" value="InterPro"/>
</dbReference>
<protein>
    <recommendedName>
        <fullName evidence="3">Peptidase M13 N-terminal domain-containing protein</fullName>
    </recommendedName>
</protein>
<reference evidence="4" key="1">
    <citation type="submission" date="2022-12" db="EMBL/GenBank/DDBJ databases">
        <title>Chromosome-level genome assembly of the bean flower thrips Megalurothrips usitatus.</title>
        <authorList>
            <person name="Ma L."/>
            <person name="Liu Q."/>
            <person name="Li H."/>
            <person name="Cai W."/>
        </authorList>
    </citation>
    <scope>NUCLEOTIDE SEQUENCE</scope>
    <source>
        <strain evidence="4">Cailab_2022a</strain>
    </source>
</reference>
<gene>
    <name evidence="4" type="ORF">ONE63_001674</name>
</gene>
<dbReference type="InterPro" id="IPR000718">
    <property type="entry name" value="Peptidase_M13"/>
</dbReference>
<organism evidence="4 5">
    <name type="scientific">Megalurothrips usitatus</name>
    <name type="common">bean blossom thrips</name>
    <dbReference type="NCBI Taxonomy" id="439358"/>
    <lineage>
        <taxon>Eukaryota</taxon>
        <taxon>Metazoa</taxon>
        <taxon>Ecdysozoa</taxon>
        <taxon>Arthropoda</taxon>
        <taxon>Hexapoda</taxon>
        <taxon>Insecta</taxon>
        <taxon>Pterygota</taxon>
        <taxon>Neoptera</taxon>
        <taxon>Paraneoptera</taxon>
        <taxon>Thysanoptera</taxon>
        <taxon>Terebrantia</taxon>
        <taxon>Thripoidea</taxon>
        <taxon>Thripidae</taxon>
        <taxon>Megalurothrips</taxon>
    </lineage>
</organism>
<evidence type="ECO:0000313" key="4">
    <source>
        <dbReference type="EMBL" id="KAJ1522484.1"/>
    </source>
</evidence>
<dbReference type="GO" id="GO:0016485">
    <property type="term" value="P:protein processing"/>
    <property type="evidence" value="ECO:0007669"/>
    <property type="project" value="TreeGrafter"/>
</dbReference>
<comment type="subcellular location">
    <subcellularLocation>
        <location evidence="1">Cell membrane</location>
        <topology evidence="1">Single-pass type II membrane protein</topology>
    </subcellularLocation>
</comment>
<name>A0AAV7XA00_9NEOP</name>
<dbReference type="InterPro" id="IPR008753">
    <property type="entry name" value="Peptidase_M13_N"/>
</dbReference>
<evidence type="ECO:0000313" key="5">
    <source>
        <dbReference type="Proteomes" id="UP001075354"/>
    </source>
</evidence>
<dbReference type="InterPro" id="IPR042089">
    <property type="entry name" value="Peptidase_M13_dom_2"/>
</dbReference>
<feature type="domain" description="Peptidase M13 N-terminal" evidence="3">
    <location>
        <begin position="7"/>
        <end position="383"/>
    </location>
</feature>
<dbReference type="PANTHER" id="PTHR11733:SF133">
    <property type="entry name" value="PHOSPHATE-REGULATING NEUTRAL ENDOPEPTIDASE PHEX"/>
    <property type="match status" value="1"/>
</dbReference>
<dbReference type="SUPFAM" id="SSF55486">
    <property type="entry name" value="Metalloproteases ('zincins'), catalytic domain"/>
    <property type="match status" value="1"/>
</dbReference>
<evidence type="ECO:0000256" key="1">
    <source>
        <dbReference type="ARBA" id="ARBA00004401"/>
    </source>
</evidence>
<dbReference type="EMBL" id="JAPTSV010000011">
    <property type="protein sequence ID" value="KAJ1522484.1"/>
    <property type="molecule type" value="Genomic_DNA"/>
</dbReference>
<evidence type="ECO:0000256" key="2">
    <source>
        <dbReference type="ARBA" id="ARBA00007357"/>
    </source>
</evidence>
<accession>A0AAV7XA00</accession>
<dbReference type="AlphaFoldDB" id="A0AAV7XA00"/>
<dbReference type="GO" id="GO:0005886">
    <property type="term" value="C:plasma membrane"/>
    <property type="evidence" value="ECO:0007669"/>
    <property type="project" value="UniProtKB-SubCell"/>
</dbReference>
<keyword evidence="5" id="KW-1185">Reference proteome</keyword>
<dbReference type="PROSITE" id="PS51885">
    <property type="entry name" value="NEPRILYSIN"/>
    <property type="match status" value="1"/>
</dbReference>
<comment type="similarity">
    <text evidence="2">Belongs to the peptidase M13 family.</text>
</comment>
<proteinExistence type="inferred from homology"/>
<dbReference type="Gene3D" id="1.10.1380.10">
    <property type="entry name" value="Neutral endopeptidase , domain2"/>
    <property type="match status" value="1"/>
</dbReference>